<gene>
    <name evidence="1" type="ORF">F4V91_16435</name>
</gene>
<dbReference type="EMBL" id="VZUL01000002">
    <property type="protein sequence ID" value="KAB1087878.1"/>
    <property type="molecule type" value="Genomic_DNA"/>
</dbReference>
<comment type="caution">
    <text evidence="1">The sequence shown here is derived from an EMBL/GenBank/DDBJ whole genome shotgun (WGS) entry which is preliminary data.</text>
</comment>
<organism evidence="1 2">
    <name type="scientific">Neorhizobium galegae</name>
    <name type="common">Rhizobium galegae</name>
    <dbReference type="NCBI Taxonomy" id="399"/>
    <lineage>
        <taxon>Bacteria</taxon>
        <taxon>Pseudomonadati</taxon>
        <taxon>Pseudomonadota</taxon>
        <taxon>Alphaproteobacteria</taxon>
        <taxon>Hyphomicrobiales</taxon>
        <taxon>Rhizobiaceae</taxon>
        <taxon>Rhizobium/Agrobacterium group</taxon>
        <taxon>Neorhizobium</taxon>
    </lineage>
</organism>
<reference evidence="1 2" key="1">
    <citation type="submission" date="2019-09" db="EMBL/GenBank/DDBJ databases">
        <title>Genome sequencing of Ng87 strain.</title>
        <authorList>
            <person name="Karasev E.S."/>
            <person name="Andronov E."/>
        </authorList>
    </citation>
    <scope>NUCLEOTIDE SEQUENCE [LARGE SCALE GENOMIC DNA]</scope>
    <source>
        <strain evidence="1 2">Ng87</strain>
    </source>
</reference>
<dbReference type="Proteomes" id="UP000386575">
    <property type="component" value="Unassembled WGS sequence"/>
</dbReference>
<evidence type="ECO:0000313" key="1">
    <source>
        <dbReference type="EMBL" id="KAB1087878.1"/>
    </source>
</evidence>
<evidence type="ECO:0008006" key="3">
    <source>
        <dbReference type="Google" id="ProtNLM"/>
    </source>
</evidence>
<name>A0A6A1TTT6_NEOGA</name>
<dbReference type="AlphaFoldDB" id="A0A6A1TTT6"/>
<dbReference type="RefSeq" id="WP_151043943.1">
    <property type="nucleotide sequence ID" value="NZ_VZUL01000002.1"/>
</dbReference>
<accession>A0A6A1TTT6</accession>
<sequence>MPRHQRLKFEQPVCVFCAGERLTTSVEHMPSRILFNGKMRPKGLEFGSCQECQDSTRREEQVVAMISRFYPDPKTIAERKEIKSLFRSVAHNFPGLLPEMHIDQLPVLRNIGEDAKRLPNWDFLDISAPRVRGAVQKFAAKLAIALHFELTKQIVPRGAAIFVQHYTNFVAIIEGMPVELIEALGEEKMLSMGSNHSAETFSYQSVILADEPTTIHMAYFRQSFALLLVVYPRFSDVPAHAISHIVVH</sequence>
<proteinExistence type="predicted"/>
<evidence type="ECO:0000313" key="2">
    <source>
        <dbReference type="Proteomes" id="UP000386575"/>
    </source>
</evidence>
<protein>
    <recommendedName>
        <fullName evidence="3">HNH endonuclease</fullName>
    </recommendedName>
</protein>